<dbReference type="EMBL" id="JACXSV010000009">
    <property type="protein sequence ID" value="MBD3722819.1"/>
    <property type="molecule type" value="Genomic_DNA"/>
</dbReference>
<dbReference type="Proteomes" id="UP000592342">
    <property type="component" value="Unassembled WGS sequence"/>
</dbReference>
<protein>
    <submittedName>
        <fullName evidence="2">General stress protein</fullName>
    </submittedName>
</protein>
<dbReference type="InterPro" id="IPR019626">
    <property type="entry name" value="Stress-induced_KGG_rpt"/>
</dbReference>
<name>A0A377X4T0_KLEPN</name>
<dbReference type="AlphaFoldDB" id="A0A377X4T0"/>
<evidence type="ECO:0000313" key="2">
    <source>
        <dbReference type="EMBL" id="MBC2862601.1"/>
    </source>
</evidence>
<dbReference type="Pfam" id="PF10685">
    <property type="entry name" value="KGG"/>
    <property type="match status" value="1"/>
</dbReference>
<feature type="compositionally biased region" description="Basic and acidic residues" evidence="1">
    <location>
        <begin position="36"/>
        <end position="49"/>
    </location>
</feature>
<dbReference type="EMBL" id="JACLRA010000001">
    <property type="protein sequence ID" value="MBC2862601.1"/>
    <property type="molecule type" value="Genomic_DNA"/>
</dbReference>
<evidence type="ECO:0000313" key="6">
    <source>
        <dbReference type="EMBL" id="MBD3720949.1"/>
    </source>
</evidence>
<dbReference type="EMBL" id="JACXTH010000002">
    <property type="protein sequence ID" value="MBD3704805.1"/>
    <property type="molecule type" value="Genomic_DNA"/>
</dbReference>
<dbReference type="Proteomes" id="UP000657739">
    <property type="component" value="Unassembled WGS sequence"/>
</dbReference>
<comment type="caution">
    <text evidence="2">The sequence shown here is derived from an EMBL/GenBank/DDBJ whole genome shotgun (WGS) entry which is preliminary data.</text>
</comment>
<evidence type="ECO:0000313" key="5">
    <source>
        <dbReference type="EMBL" id="MBD3708142.1"/>
    </source>
</evidence>
<dbReference type="Proteomes" id="UP000598328">
    <property type="component" value="Unassembled WGS sequence"/>
</dbReference>
<gene>
    <name evidence="2" type="ORF">H7U16_13040</name>
    <name evidence="7" type="ORF">IE978_21960</name>
    <name evidence="5" type="ORF">IE987_12640</name>
    <name evidence="4" type="ORF">IE990_24780</name>
    <name evidence="3" type="ORF">IE991_24605</name>
    <name evidence="6" type="ORF">IE992_07495</name>
    <name evidence="8" type="ORF">J4730_09235</name>
</gene>
<sequence length="70" mass="7356">MAEHRGGSGNFAEDREKASEAGRKGGQHSGGNFKNDPQRASEAGKKADRIATAVAASPIIPDYPFPCTLK</sequence>
<accession>A0A377X4T0</accession>
<reference evidence="3" key="1">
    <citation type="submission" date="2020-07" db="EMBL/GenBank/DDBJ databases">
        <title>Clinical and genomic characterization of carbapenemase-producing Enterobacterales causing secondary infections during the COVID-19 crisis at a New York City hospital.</title>
        <authorList>
            <person name="Gomez-Simmonds A."/>
            <person name="Annavajhala M.K."/>
            <person name="Uhlemann A.-C."/>
        </authorList>
    </citation>
    <scope>NUCLEOTIDE SEQUENCE</scope>
    <source>
        <strain evidence="7">KP1826</strain>
        <strain evidence="5">NK1593</strain>
        <strain evidence="4">NK1596</strain>
        <strain evidence="3">NK1597</strain>
        <strain evidence="6">NK1607</strain>
    </source>
</reference>
<evidence type="ECO:0000313" key="4">
    <source>
        <dbReference type="EMBL" id="MBD3704805.1"/>
    </source>
</evidence>
<evidence type="ECO:0000313" key="9">
    <source>
        <dbReference type="Proteomes" id="UP000592342"/>
    </source>
</evidence>
<evidence type="ECO:0000313" key="3">
    <source>
        <dbReference type="EMBL" id="MBD3701365.1"/>
    </source>
</evidence>
<dbReference type="Proteomes" id="UP000664002">
    <property type="component" value="Unassembled WGS sequence"/>
</dbReference>
<dbReference type="Proteomes" id="UP000652007">
    <property type="component" value="Unassembled WGS sequence"/>
</dbReference>
<reference evidence="8" key="3">
    <citation type="submission" date="2021-03" db="EMBL/GenBank/DDBJ databases">
        <title>Molecular epidemiology and mechanisms of colistin and carbapenem resistance in Enterobacteriaceae from clinical isolates, the environment and porcine samples in Pretoria, South Africa.</title>
        <authorList>
            <person name="Bogoshi D."/>
            <person name="Mbelle N.M."/>
            <person name="Naidoo V."/>
            <person name="Osei Sekyere J."/>
        </authorList>
    </citation>
    <scope>NUCLEOTIDE SEQUENCE</scope>
    <source>
        <strain evidence="8">C027</strain>
    </source>
</reference>
<proteinExistence type="predicted"/>
<dbReference type="EMBL" id="JACXTE010000001">
    <property type="protein sequence ID" value="MBD3708142.1"/>
    <property type="molecule type" value="Genomic_DNA"/>
</dbReference>
<dbReference type="EMBL" id="JAGETM010000004">
    <property type="protein sequence ID" value="MBO1997328.1"/>
    <property type="molecule type" value="Genomic_DNA"/>
</dbReference>
<dbReference type="EMBL" id="JACXTJ010000001">
    <property type="protein sequence ID" value="MBD3720949.1"/>
    <property type="molecule type" value="Genomic_DNA"/>
</dbReference>
<reference evidence="2 9" key="2">
    <citation type="submission" date="2020-08" db="EMBL/GenBank/DDBJ databases">
        <title>Tigecycline and colistin resistance in Klebsiella pneumoniae.</title>
        <authorList>
            <person name="Ramesh N."/>
            <person name="Shanthini T."/>
            <person name="Prasanth M."/>
            <person name="Senthilkumar N."/>
            <person name="Meesala Krishna M."/>
            <person name="Guruswami G."/>
        </authorList>
    </citation>
    <scope>NUCLEOTIDE SEQUENCE [LARGE SCALE GENOMIC DNA]</scope>
    <source>
        <strain evidence="2 9">SHM 84</strain>
    </source>
</reference>
<dbReference type="Proteomes" id="UP000631473">
    <property type="component" value="Unassembled WGS sequence"/>
</dbReference>
<feature type="compositionally biased region" description="Basic and acidic residues" evidence="1">
    <location>
        <begin position="1"/>
        <end position="23"/>
    </location>
</feature>
<dbReference type="Proteomes" id="UP000609027">
    <property type="component" value="Unassembled WGS sequence"/>
</dbReference>
<evidence type="ECO:0000313" key="7">
    <source>
        <dbReference type="EMBL" id="MBD3722819.1"/>
    </source>
</evidence>
<organism evidence="2 9">
    <name type="scientific">Klebsiella pneumoniae</name>
    <dbReference type="NCBI Taxonomy" id="573"/>
    <lineage>
        <taxon>Bacteria</taxon>
        <taxon>Pseudomonadati</taxon>
        <taxon>Pseudomonadota</taxon>
        <taxon>Gammaproteobacteria</taxon>
        <taxon>Enterobacterales</taxon>
        <taxon>Enterobacteriaceae</taxon>
        <taxon>Klebsiella/Raoultella group</taxon>
        <taxon>Klebsiella</taxon>
        <taxon>Klebsiella pneumoniae complex</taxon>
    </lineage>
</organism>
<evidence type="ECO:0000313" key="8">
    <source>
        <dbReference type="EMBL" id="MBO1997328.1"/>
    </source>
</evidence>
<feature type="region of interest" description="Disordered" evidence="1">
    <location>
        <begin position="1"/>
        <end position="49"/>
    </location>
</feature>
<evidence type="ECO:0000256" key="1">
    <source>
        <dbReference type="SAM" id="MobiDB-lite"/>
    </source>
</evidence>
<dbReference type="EMBL" id="JACXTI010000002">
    <property type="protein sequence ID" value="MBD3701365.1"/>
    <property type="molecule type" value="Genomic_DNA"/>
</dbReference>